<proteinExistence type="predicted"/>
<feature type="compositionally biased region" description="Basic and acidic residues" evidence="2">
    <location>
        <begin position="2494"/>
        <end position="2506"/>
    </location>
</feature>
<feature type="region of interest" description="Disordered" evidence="2">
    <location>
        <begin position="2480"/>
        <end position="2552"/>
    </location>
</feature>
<evidence type="ECO:0000313" key="4">
    <source>
        <dbReference type="Proteomes" id="UP000664360"/>
    </source>
</evidence>
<feature type="compositionally biased region" description="Basic and acidic residues" evidence="2">
    <location>
        <begin position="2572"/>
        <end position="2585"/>
    </location>
</feature>
<dbReference type="NCBIfam" id="NF033898">
    <property type="entry name" value="QWxxN_dom"/>
    <property type="match status" value="3"/>
</dbReference>
<organism evidence="3 4">
    <name type="scientific">Candidatus Enterococcus mangumiae</name>
    <dbReference type="NCBI Taxonomy" id="2230878"/>
    <lineage>
        <taxon>Bacteria</taxon>
        <taxon>Bacillati</taxon>
        <taxon>Bacillota</taxon>
        <taxon>Bacilli</taxon>
        <taxon>Lactobacillales</taxon>
        <taxon>Enterococcaceae</taxon>
        <taxon>Enterococcus</taxon>
    </lineage>
</organism>
<feature type="compositionally biased region" description="Basic and acidic residues" evidence="2">
    <location>
        <begin position="2514"/>
        <end position="2535"/>
    </location>
</feature>
<feature type="region of interest" description="Disordered" evidence="2">
    <location>
        <begin position="2570"/>
        <end position="2602"/>
    </location>
</feature>
<keyword evidence="1" id="KW-0175">Coiled coil</keyword>
<evidence type="ECO:0000313" key="3">
    <source>
        <dbReference type="EMBL" id="WYJ79430.1"/>
    </source>
</evidence>
<gene>
    <name evidence="3" type="ORF">DOK79_000970</name>
</gene>
<evidence type="ECO:0000256" key="2">
    <source>
        <dbReference type="SAM" id="MobiDB-lite"/>
    </source>
</evidence>
<reference evidence="3 4" key="1">
    <citation type="submission" date="2024-03" db="EMBL/GenBank/DDBJ databases">
        <title>The Genome Sequence of Enterococcus sp. DIV1094.</title>
        <authorList>
            <consortium name="The Broad Institute Genomics Platform"/>
            <consortium name="The Broad Institute Microbial Omics Core"/>
            <consortium name="The Broad Institute Genomic Center for Infectious Diseases"/>
            <person name="Earl A."/>
            <person name="Manson A."/>
            <person name="Gilmore M."/>
            <person name="Schwartman J."/>
            <person name="Shea T."/>
            <person name="Abouelleil A."/>
            <person name="Cao P."/>
            <person name="Chapman S."/>
            <person name="Cusick C."/>
            <person name="Young S."/>
            <person name="Neafsey D."/>
            <person name="Nusbaum C."/>
            <person name="Birren B."/>
        </authorList>
    </citation>
    <scope>NUCLEOTIDE SEQUENCE [LARGE SCALE GENOMIC DNA]</scope>
    <source>
        <strain evidence="3 4">DIV1094</strain>
    </source>
</reference>
<feature type="compositionally biased region" description="Polar residues" evidence="2">
    <location>
        <begin position="2480"/>
        <end position="2493"/>
    </location>
</feature>
<feature type="compositionally biased region" description="Basic and acidic residues" evidence="2">
    <location>
        <begin position="2543"/>
        <end position="2552"/>
    </location>
</feature>
<feature type="region of interest" description="Disordered" evidence="2">
    <location>
        <begin position="1990"/>
        <end position="2030"/>
    </location>
</feature>
<dbReference type="RefSeq" id="WP_206853174.1">
    <property type="nucleotide sequence ID" value="NZ_CP147250.1"/>
</dbReference>
<dbReference type="EMBL" id="CP147250">
    <property type="protein sequence ID" value="WYJ79430.1"/>
    <property type="molecule type" value="Genomic_DNA"/>
</dbReference>
<feature type="coiled-coil region" evidence="1">
    <location>
        <begin position="889"/>
        <end position="916"/>
    </location>
</feature>
<feature type="compositionally biased region" description="Basic and acidic residues" evidence="2">
    <location>
        <begin position="1990"/>
        <end position="2022"/>
    </location>
</feature>
<sequence>MPGVDFNMKIGEFYNDFNKKDNPKERDDMVKDLVNRSGQTPTDLLTPVGFLFMWNILAGLRMPEDLPTQQRAVQDSGAVLKVDTHIEIQQVGNQVRMPNLKSSSTFYPQRITPPVPTNTTQIQQNKPEVVSPPLDFASAAHQFSIKVHKFAHGITELIDCTTTQQAYHKKEHGLWENKNHTHIHFKTVCRNAIAESQTLNETRSNKIVSPQQFSFKKSTDVNDPQHFNATNAAERVKNVLQTNFEKNYPNETTTDAPIPENVTSSIHSFWDGLTETFSSFFHQQEQIIDSGNQTEANDNILGQFTDLLIQTFSSDSGTFDSLGKDNRKYEREHILKQQLLTNDTKRRAPQGTDVSISEKLVGLAQDFSEAFDRFVKRYDFKIGIGAEAATIPTQPTVPTPLAEVTTNPTLIGLKSSEVLSEEMHEKIDKIMLAYMENKPSPVSINEPLTPFWYNQEVFGQRNETDRANEKIRQAVCEQYSELCAIKEQPLNDFFLALQSWANRGGSNHELLEKRQQLAKIILSAYGLSAVQVSAIRAINIFFQWETNNVFKSYTFTEIKNIDVNPMQTQNETIVENDRTNHLFDPVSASDYGKILRITEAISQDIQPFDQSELLPVFNFDEQMFQQKNKTTDVNRMLKSFFIGTGIARKIDTDLELIPIVQSWAGRNWNNDQTIQSERAQYLAHVIQKGYGIENSRLGDFLSNIQLQAIYKQWKTNTLLAGYRYKEKTRQTIQYDLSPKEPATILQVQKHLKENNQIYRDFILGRPESIPKQTPIVPIYYHEQIFDLRENTPKANEVVGDFLYKEQMYLTTATPRQLVLLLQKWIFEGVQYDEVSKRQNIAANMILRAYGGVAVPLTDSEARAIVLQWENNNAQIGYKYEKGQGDRPGIDIEKIKKKQEQEQKEEVKKKIERFFEANDFDSTTKLTSQPEKELHTTVDRIEVEKAKERVANFLTEKGVDCDTSDINVFATVVSNWVLLEGANQEVIDMVKMKQVAQVILGEEVDGVISNKGAEITFTKWLWDMIEINNLVLETTPLSGIENAKEASQSAATNNKWLDKKVMTQVESFFRQKGMLATPQVTKEDVLAAMGEWFGQTGVDGVIRSEKIQAVAKVILKELKLYGGQPEEVISDKNAEMTVMKWTIENVLGTTIEGYAAKKIIASSNPATFTIGQLRKAFSVEELKKAGLINIPSKSATQQVDQKTGIQENITKLWVSFMNRALPNYFLKSSELGDDKLISDYDSLMQMTGSRILEDLGCLNKFNQTEIKSVGELFFESIIEKGISTVEEISHLLVPATLATAQLNPDILREALAKGDYKQVVLSTFINYLQQGYFELVKKQGIVNDLVVSYQTAVIDWRRQSALVDEVLEECERLGIEVSLVADQIYLSGGNPCPGPWVPPDVNEWYKRLTKAVSESFYSLDQFLIRLAVDSFHKEDLNFIFSSESRIYNAKALLSHKASHPASGPGSSGFPPVFLAKEVEVETVLKLAETDLFVVTRGSEERFYALKRLEQDGGYKLYRVDKDAMSYLRYGLFDRQDLWENEFRKYDDKVLIRDKPYTLKLEWDRNRPLSQVNTQEKLINYISGKHRDTVYQQLFDSGKETTTAEKVRDVFKHLIPFYDCVVGIINKDVGEAVPSCMLDVVSLIPVLGQVTALNTRFAFGMARMIMKQGVTGAVRHGARYLPKTSELRSLAVSAIRYVDPGVELLTSSSQVLFKGLVRLKNQVFIRKELKEVATKLEKFVIEKNDLTKSYTQATLPNNGPDIFVKRVHNHLYVPVSDLKKGDVYGQRFTLRGTKLRLFEGPAFFLRRQKNLIHQISSKIPNRDLAVEEVNLNPNAYGEGTTLTITGAGDFRQTFIEMDKKLVPVRITAIEKHGIRYDVYDRGVVYPVNFNGIEWYFEKETSPTISQTVREKIGKELNQYESLQTPTTLSPPDENGLMWNSAGRSYIRIKKQYIPLVLLDKETNRYHLVKKNMLAPMTVLRLDPNNGAFRFETPLEKSREKYPRTVQHNRPDSPEAGTSKKEDAGSSRGRAVAQRSENPLYPLYNTLPESPNRWWGWYGMLNAIEYSPMHGISRREDESVPIKPLESFVPEPQRIVDLDEAYAQKVISDEIAKVLSLKPGDKFRVFPGLDISKVPESLRPFIEKLPKEFENAIEHFRIVKDVCLELLKLDKIAESAEGQYLIKFLDLPYVFQQEKILQETVKRLLSIATKGEQFLRQSADWGFENVWVVSTDFVLDEKTHTYYSTSNDSPGSYAFVWQADAECRIIINADAFHRRPEILPGIQMAGPPGLTITHEATHVVSGTYDVVRYGLTPTGFLPSGQNVITDFLARYTKFFETSDFDQFVTAVAKQQNAPHLSKKTVIKAFETDPMLFTNFKLTDAQLLATIMRDFVYQNEFIKQPRVKREIKEEGETKEEGLGDGKLLTAFAMMHTGNFFVLELAKNLEKEQELPKMTTVEPTQTKGEAADFAGGMSNNKKMNKETNATITDQQSSGNFLDTKQEENAEKKQEQPKIPTEALGKKRDTAADFDRIMRGIDNKKNPKNQPRVKREIKEESSDGKLFRFSDLMQRGGFSVIEQDKSLERKEERPKMPTGASAKKRDGATSFSKIIKRGKKVSKETNTTITYQQTIMQGKQVSL</sequence>
<protein>
    <submittedName>
        <fullName evidence="3">Uncharacterized protein</fullName>
    </submittedName>
</protein>
<evidence type="ECO:0000256" key="1">
    <source>
        <dbReference type="SAM" id="Coils"/>
    </source>
</evidence>
<dbReference type="Proteomes" id="UP000664360">
    <property type="component" value="Chromosome"/>
</dbReference>
<name>A0ABZ2SWG0_9ENTE</name>
<keyword evidence="4" id="KW-1185">Reference proteome</keyword>
<accession>A0ABZ2SWG0</accession>